<protein>
    <recommendedName>
        <fullName evidence="1">Virulence-associated protein E-like domain-containing protein</fullName>
    </recommendedName>
</protein>
<name>A0A3M6QUU0_9BURK</name>
<dbReference type="RefSeq" id="WP_122228582.1">
    <property type="nucleotide sequence ID" value="NZ_RDQO01000002.1"/>
</dbReference>
<comment type="caution">
    <text evidence="2">The sequence shown here is derived from an EMBL/GenBank/DDBJ whole genome shotgun (WGS) entry which is preliminary data.</text>
</comment>
<dbReference type="Proteomes" id="UP000278006">
    <property type="component" value="Unassembled WGS sequence"/>
</dbReference>
<evidence type="ECO:0000313" key="2">
    <source>
        <dbReference type="EMBL" id="RMX06733.1"/>
    </source>
</evidence>
<dbReference type="InterPro" id="IPR027417">
    <property type="entry name" value="P-loop_NTPase"/>
</dbReference>
<keyword evidence="3" id="KW-1185">Reference proteome</keyword>
<dbReference type="SUPFAM" id="SSF52540">
    <property type="entry name" value="P-loop containing nucleoside triphosphate hydrolases"/>
    <property type="match status" value="1"/>
</dbReference>
<dbReference type="PANTHER" id="PTHR34985">
    <property type="entry name" value="SLR0554 PROTEIN"/>
    <property type="match status" value="1"/>
</dbReference>
<dbReference type="InterPro" id="IPR007936">
    <property type="entry name" value="VapE-like_dom"/>
</dbReference>
<organism evidence="2 3">
    <name type="scientific">Corticibacter populi</name>
    <dbReference type="NCBI Taxonomy" id="1550736"/>
    <lineage>
        <taxon>Bacteria</taxon>
        <taxon>Pseudomonadati</taxon>
        <taxon>Pseudomonadota</taxon>
        <taxon>Betaproteobacteria</taxon>
        <taxon>Burkholderiales</taxon>
        <taxon>Comamonadaceae</taxon>
        <taxon>Corticibacter</taxon>
    </lineage>
</organism>
<proteinExistence type="predicted"/>
<dbReference type="Pfam" id="PF05272">
    <property type="entry name" value="VapE-like_dom"/>
    <property type="match status" value="1"/>
</dbReference>
<evidence type="ECO:0000313" key="3">
    <source>
        <dbReference type="Proteomes" id="UP000278006"/>
    </source>
</evidence>
<gene>
    <name evidence="2" type="ORF">D8I35_09535</name>
</gene>
<feature type="domain" description="Virulence-associated protein E-like" evidence="1">
    <location>
        <begin position="91"/>
        <end position="282"/>
    </location>
</feature>
<evidence type="ECO:0000259" key="1">
    <source>
        <dbReference type="Pfam" id="PF05272"/>
    </source>
</evidence>
<dbReference type="EMBL" id="RDQO01000002">
    <property type="protein sequence ID" value="RMX06733.1"/>
    <property type="molecule type" value="Genomic_DNA"/>
</dbReference>
<dbReference type="PANTHER" id="PTHR34985:SF1">
    <property type="entry name" value="SLR0554 PROTEIN"/>
    <property type="match status" value="1"/>
</dbReference>
<sequence>MDTNITPLHRYRVHLIPTGAEPANVEELARAGMLDTLHLKASSSDDAARQARQVTDKRVHSVERIEAWPAHQPSPQADKPINHPTDTAAWLQSLQWDGVPRLDNWLIGALDSPCDAETCGLGKQWIMDMVHRALLPGCKIDHLLVITGQPGAGKSRLIETIAGADLYDNTPLYPLNPREYARQTHKHWMHEIADLEAFSTREIVALKSFIRAGIFGFRAAYSTNDQTIHPASVLIATAHDFSAGEHRFFREIHAPNHIDLQFVQSIREQLFAEAYAAFVAEAPHTDEVAA</sequence>
<accession>A0A3M6QUU0</accession>
<reference evidence="2 3" key="1">
    <citation type="submission" date="2018-10" db="EMBL/GenBank/DDBJ databases">
        <title>Draft genome of Cortibacter populi DSM10536.</title>
        <authorList>
            <person name="Bernier A.-M."/>
            <person name="Bernard K."/>
        </authorList>
    </citation>
    <scope>NUCLEOTIDE SEQUENCE [LARGE SCALE GENOMIC DNA]</scope>
    <source>
        <strain evidence="2 3">DSM 105136</strain>
    </source>
</reference>
<dbReference type="OrthoDB" id="8796646at2"/>
<dbReference type="AlphaFoldDB" id="A0A3M6QUU0"/>